<dbReference type="OrthoDB" id="1724341at2759"/>
<dbReference type="EMBL" id="CM017324">
    <property type="protein sequence ID" value="KAE8037616.1"/>
    <property type="molecule type" value="Genomic_DNA"/>
</dbReference>
<feature type="signal peptide" evidence="1">
    <location>
        <begin position="1"/>
        <end position="20"/>
    </location>
</feature>
<organism evidence="2 3">
    <name type="scientific">Carpinus fangiana</name>
    <dbReference type="NCBI Taxonomy" id="176857"/>
    <lineage>
        <taxon>Eukaryota</taxon>
        <taxon>Viridiplantae</taxon>
        <taxon>Streptophyta</taxon>
        <taxon>Embryophyta</taxon>
        <taxon>Tracheophyta</taxon>
        <taxon>Spermatophyta</taxon>
        <taxon>Magnoliopsida</taxon>
        <taxon>eudicotyledons</taxon>
        <taxon>Gunneridae</taxon>
        <taxon>Pentapetalae</taxon>
        <taxon>rosids</taxon>
        <taxon>fabids</taxon>
        <taxon>Fagales</taxon>
        <taxon>Betulaceae</taxon>
        <taxon>Carpinus</taxon>
    </lineage>
</organism>
<evidence type="ECO:0000313" key="3">
    <source>
        <dbReference type="Proteomes" id="UP000327013"/>
    </source>
</evidence>
<accession>A0A660KUG9</accession>
<evidence type="ECO:0000256" key="1">
    <source>
        <dbReference type="SAM" id="SignalP"/>
    </source>
</evidence>
<protein>
    <submittedName>
        <fullName evidence="2">Uncharacterized protein</fullName>
    </submittedName>
</protein>
<dbReference type="AlphaFoldDB" id="A0A660KUG9"/>
<feature type="chain" id="PRO_5025049297" evidence="1">
    <location>
        <begin position="21"/>
        <end position="154"/>
    </location>
</feature>
<dbReference type="Proteomes" id="UP000327013">
    <property type="component" value="Chromosome 4"/>
</dbReference>
<keyword evidence="1" id="KW-0732">Signal</keyword>
<reference evidence="2 3" key="1">
    <citation type="submission" date="2019-06" db="EMBL/GenBank/DDBJ databases">
        <title>A chromosomal-level reference genome of Carpinus fangiana (Coryloideae, Betulaceae).</title>
        <authorList>
            <person name="Yang X."/>
            <person name="Wang Z."/>
            <person name="Zhang L."/>
            <person name="Hao G."/>
            <person name="Liu J."/>
            <person name="Yang Y."/>
        </authorList>
    </citation>
    <scope>NUCLEOTIDE SEQUENCE [LARGE SCALE GENOMIC DNA]</scope>
    <source>
        <strain evidence="2">Cfa_2016G</strain>
        <tissue evidence="2">Leaf</tissue>
    </source>
</reference>
<proteinExistence type="predicted"/>
<keyword evidence="3" id="KW-1185">Reference proteome</keyword>
<sequence length="154" mass="17083">MAAWAMLMAAMLVMAVGSDAANTNGVYQPCADTKIQRSDGFTFGIAFSSKDSFYNNQSHQLSPCDRRLSLASLNSQLSLFRPKVDEISLLSINTSSFFPVPFSSTPSFDDLLLLICWVLVILLMGTTKSLGLHWEIEFLFIEKLLSFLSRQALT</sequence>
<gene>
    <name evidence="2" type="ORF">FH972_010191</name>
</gene>
<name>A0A660KUG9_9ROSI</name>
<evidence type="ECO:0000313" key="2">
    <source>
        <dbReference type="EMBL" id="KAE8037616.1"/>
    </source>
</evidence>